<gene>
    <name evidence="2" type="ORF">RN79_07790</name>
</gene>
<dbReference type="PROSITE" id="PS51186">
    <property type="entry name" value="GNAT"/>
    <property type="match status" value="1"/>
</dbReference>
<dbReference type="GO" id="GO:0016747">
    <property type="term" value="F:acyltransferase activity, transferring groups other than amino-acyl groups"/>
    <property type="evidence" value="ECO:0007669"/>
    <property type="project" value="InterPro"/>
</dbReference>
<sequence>MIYIEQAEATDLETIVSIQRAAFKAVYDKYQDEYDPYLEERERIQWKLAERPNSFYYFVKDDEEVCGFIRIQTNDEQTECWLGTAAILPDYQGRGIGSAGLKLVEEQFSAAKQWDLCTVLQDEGMVAFYEKNGYRKTRIKPEKEDMDMVYMTKTIE</sequence>
<evidence type="ECO:0000259" key="1">
    <source>
        <dbReference type="PROSITE" id="PS51186"/>
    </source>
</evidence>
<dbReference type="OrthoDB" id="9786032at2"/>
<dbReference type="Proteomes" id="UP000031339">
    <property type="component" value="Unassembled WGS sequence"/>
</dbReference>
<dbReference type="EMBL" id="JWIY01000003">
    <property type="protein sequence ID" value="KIC77591.1"/>
    <property type="molecule type" value="Genomic_DNA"/>
</dbReference>
<proteinExistence type="predicted"/>
<accession>A0A0C1K4A6</accession>
<dbReference type="RefSeq" id="WP_039677635.1">
    <property type="nucleotide sequence ID" value="NZ_JBCIZQ010000002.1"/>
</dbReference>
<keyword evidence="2" id="KW-0808">Transferase</keyword>
<evidence type="ECO:0000313" key="3">
    <source>
        <dbReference type="Proteomes" id="UP000031339"/>
    </source>
</evidence>
<dbReference type="Pfam" id="PF00583">
    <property type="entry name" value="Acetyltransf_1"/>
    <property type="match status" value="1"/>
</dbReference>
<dbReference type="CDD" id="cd04301">
    <property type="entry name" value="NAT_SF"/>
    <property type="match status" value="1"/>
</dbReference>
<reference evidence="2 3" key="1">
    <citation type="submission" date="2014-12" db="EMBL/GenBank/DDBJ databases">
        <title>Partial genome sequence of Streptococcus constellatus KCOM 1650 (= ChDC B144).</title>
        <authorList>
            <person name="Kook J.-K."/>
            <person name="Park S.-N."/>
            <person name="Lim Y.K."/>
            <person name="Jo E."/>
        </authorList>
    </citation>
    <scope>NUCLEOTIDE SEQUENCE [LARGE SCALE GENOMIC DNA]</scope>
    <source>
        <strain evidence="2 3">KCOM 1650</strain>
    </source>
</reference>
<dbReference type="InterPro" id="IPR050276">
    <property type="entry name" value="MshD_Acetyltransferase"/>
</dbReference>
<comment type="caution">
    <text evidence="2">The sequence shown here is derived from an EMBL/GenBank/DDBJ whole genome shotgun (WGS) entry which is preliminary data.</text>
</comment>
<dbReference type="AlphaFoldDB" id="A0A0C1K4A6"/>
<dbReference type="Gene3D" id="3.40.630.30">
    <property type="match status" value="1"/>
</dbReference>
<protein>
    <submittedName>
        <fullName evidence="2">GNAT family acetyltransferase</fullName>
    </submittedName>
</protein>
<dbReference type="PANTHER" id="PTHR43617">
    <property type="entry name" value="L-AMINO ACID N-ACETYLTRANSFERASE"/>
    <property type="match status" value="1"/>
</dbReference>
<dbReference type="eggNOG" id="COG0456">
    <property type="taxonomic scope" value="Bacteria"/>
</dbReference>
<dbReference type="InterPro" id="IPR000182">
    <property type="entry name" value="GNAT_dom"/>
</dbReference>
<dbReference type="InterPro" id="IPR016181">
    <property type="entry name" value="Acyl_CoA_acyltransferase"/>
</dbReference>
<organism evidence="2 3">
    <name type="scientific">Streptococcus constellatus</name>
    <dbReference type="NCBI Taxonomy" id="76860"/>
    <lineage>
        <taxon>Bacteria</taxon>
        <taxon>Bacillati</taxon>
        <taxon>Bacillota</taxon>
        <taxon>Bacilli</taxon>
        <taxon>Lactobacillales</taxon>
        <taxon>Streptococcaceae</taxon>
        <taxon>Streptococcus</taxon>
        <taxon>Streptococcus anginosus group</taxon>
    </lineage>
</organism>
<dbReference type="SUPFAM" id="SSF55729">
    <property type="entry name" value="Acyl-CoA N-acyltransferases (Nat)"/>
    <property type="match status" value="1"/>
</dbReference>
<evidence type="ECO:0000313" key="2">
    <source>
        <dbReference type="EMBL" id="KIC77591.1"/>
    </source>
</evidence>
<feature type="domain" description="N-acetyltransferase" evidence="1">
    <location>
        <begin position="2"/>
        <end position="156"/>
    </location>
</feature>
<dbReference type="STRING" id="862969.SCI_1680"/>
<name>A0A0C1K4A6_STRCV</name>